<keyword evidence="4" id="KW-0732">Signal</keyword>
<dbReference type="AlphaFoldDB" id="A0A5E4QLC6"/>
<dbReference type="EMBL" id="FZQP02003967">
    <property type="protein sequence ID" value="VVC99103.1"/>
    <property type="molecule type" value="Genomic_DNA"/>
</dbReference>
<evidence type="ECO:0000256" key="4">
    <source>
        <dbReference type="SAM" id="SignalP"/>
    </source>
</evidence>
<name>A0A5E4QLC6_9NEOP</name>
<feature type="compositionally biased region" description="Polar residues" evidence="3">
    <location>
        <begin position="25"/>
        <end position="43"/>
    </location>
</feature>
<dbReference type="Pfam" id="PF00207">
    <property type="entry name" value="A2M"/>
    <property type="match status" value="1"/>
</dbReference>
<dbReference type="SUPFAM" id="SSF57424">
    <property type="entry name" value="LDL receptor-like module"/>
    <property type="match status" value="1"/>
</dbReference>
<dbReference type="InterPro" id="IPR001599">
    <property type="entry name" value="Macroglobln_a2"/>
</dbReference>
<comment type="caution">
    <text evidence="2">Lacks conserved residue(s) required for the propagation of feature annotation.</text>
</comment>
<dbReference type="Gene3D" id="2.60.40.1930">
    <property type="match status" value="1"/>
</dbReference>
<organism evidence="6 7">
    <name type="scientific">Leptidea sinapis</name>
    <dbReference type="NCBI Taxonomy" id="189913"/>
    <lineage>
        <taxon>Eukaryota</taxon>
        <taxon>Metazoa</taxon>
        <taxon>Ecdysozoa</taxon>
        <taxon>Arthropoda</taxon>
        <taxon>Hexapoda</taxon>
        <taxon>Insecta</taxon>
        <taxon>Pterygota</taxon>
        <taxon>Neoptera</taxon>
        <taxon>Endopterygota</taxon>
        <taxon>Lepidoptera</taxon>
        <taxon>Glossata</taxon>
        <taxon>Ditrysia</taxon>
        <taxon>Papilionoidea</taxon>
        <taxon>Pieridae</taxon>
        <taxon>Dismorphiinae</taxon>
        <taxon>Leptidea</taxon>
    </lineage>
</organism>
<protein>
    <recommendedName>
        <fullName evidence="5">Alpha-2-macroglobulin domain-containing protein</fullName>
    </recommendedName>
</protein>
<dbReference type="SMART" id="SM00192">
    <property type="entry name" value="LDLa"/>
    <property type="match status" value="1"/>
</dbReference>
<sequence>MNLFISLTSLVLLYRCSAQDYASPSYNSDYNAANPTNDYNTNDPRYDNPYDPNRRYQNTDLNRNPYATDQRYNQYENRNNPLVPNIYSENTPRPAWDVGRTFTSNVRAELEHDSVLINEATYFIVASRMVRPGQIYKISANILRARLQMTVRASVSCNGVEIGHSIERVKEGVPEILNVRIPETTVPGDYKLRVEGLYLDDPFGGRAFVNETQLTFSQRFMTIFIQMDKPVYKQGQTVRFRVIPINTELKAFGRAIDVYILDPNRRIMKRWLSRQHYIHGRVMANYTSGAPVRGNLTLRATIRPVPHYRPRQDLEQRDRVVRVRPRGVQPAQHELPARAAQPAGPPRLVDEKFPFWMPKPEPVEFANQNMNNINNYNSYTTSTNYNYYNNHYYDKLPYLRFFNGTYEFKYPMAELAQLVPTLDGMEVIVTASVGDPLLDEVQEAYSIARIYNSSLALTFLGGELQVFKPAMPFDVYMVVSYHDGARLPRWQAAGVSLTVNVQVEGRGGNMEPLRPTLVAGQDAVWHLKIDLYKMLRLDKDPNYREVLSGVSGVRLQAQLTDAVGGRAAADLHLVISKMSRFDEATNGTFAYTWRSHYGDPDELVYAGLVVFSDVSVTRRHSVCNASLGLSECLDGNCYPTDKRCDRVYDCSDHTDEVGCEHDDSLELSHFRKFRFSRVQRQYDNVWLWRDVNIGPHGRYVFTVDVPQVAAHWTVSAFSMAPTGGLGMLPAIH</sequence>
<feature type="chain" id="PRO_5022934242" description="Alpha-2-macroglobulin domain-containing protein" evidence="4">
    <location>
        <begin position="19"/>
        <end position="732"/>
    </location>
</feature>
<dbReference type="Proteomes" id="UP000324832">
    <property type="component" value="Unassembled WGS sequence"/>
</dbReference>
<evidence type="ECO:0000256" key="2">
    <source>
        <dbReference type="PROSITE-ProRule" id="PRU00124"/>
    </source>
</evidence>
<keyword evidence="1 2" id="KW-1015">Disulfide bond</keyword>
<evidence type="ECO:0000259" key="5">
    <source>
        <dbReference type="Pfam" id="PF00207"/>
    </source>
</evidence>
<evidence type="ECO:0000313" key="6">
    <source>
        <dbReference type="EMBL" id="VVC99103.1"/>
    </source>
</evidence>
<keyword evidence="7" id="KW-1185">Reference proteome</keyword>
<feature type="non-terminal residue" evidence="6">
    <location>
        <position position="732"/>
    </location>
</feature>
<dbReference type="Gene3D" id="4.10.400.10">
    <property type="entry name" value="Low-density Lipoprotein Receptor"/>
    <property type="match status" value="1"/>
</dbReference>
<proteinExistence type="predicted"/>
<dbReference type="InterPro" id="IPR036055">
    <property type="entry name" value="LDL_receptor-like_sf"/>
</dbReference>
<reference evidence="6 7" key="1">
    <citation type="submission" date="2017-07" db="EMBL/GenBank/DDBJ databases">
        <authorList>
            <person name="Talla V."/>
            <person name="Backstrom N."/>
        </authorList>
    </citation>
    <scope>NUCLEOTIDE SEQUENCE [LARGE SCALE GENOMIC DNA]</scope>
</reference>
<dbReference type="GO" id="GO:0004866">
    <property type="term" value="F:endopeptidase inhibitor activity"/>
    <property type="evidence" value="ECO:0007669"/>
    <property type="project" value="InterPro"/>
</dbReference>
<evidence type="ECO:0000256" key="1">
    <source>
        <dbReference type="ARBA" id="ARBA00023157"/>
    </source>
</evidence>
<evidence type="ECO:0000256" key="3">
    <source>
        <dbReference type="SAM" id="MobiDB-lite"/>
    </source>
</evidence>
<feature type="signal peptide" evidence="4">
    <location>
        <begin position="1"/>
        <end position="18"/>
    </location>
</feature>
<dbReference type="PANTHER" id="PTHR11412">
    <property type="entry name" value="MACROGLOBULIN / COMPLEMENT"/>
    <property type="match status" value="1"/>
</dbReference>
<dbReference type="CDD" id="cd00112">
    <property type="entry name" value="LDLa"/>
    <property type="match status" value="1"/>
</dbReference>
<dbReference type="InterPro" id="IPR050473">
    <property type="entry name" value="A2M/Complement_sys"/>
</dbReference>
<feature type="compositionally biased region" description="Polar residues" evidence="3">
    <location>
        <begin position="55"/>
        <end position="65"/>
    </location>
</feature>
<feature type="compositionally biased region" description="Basic and acidic residues" evidence="3">
    <location>
        <begin position="44"/>
        <end position="54"/>
    </location>
</feature>
<gene>
    <name evidence="6" type="ORF">LSINAPIS_LOCUS10044</name>
</gene>
<dbReference type="InterPro" id="IPR002172">
    <property type="entry name" value="LDrepeatLR_classA_rpt"/>
</dbReference>
<dbReference type="PANTHER" id="PTHR11412:SF172">
    <property type="entry name" value="LD23292P"/>
    <property type="match status" value="1"/>
</dbReference>
<dbReference type="Gene3D" id="2.60.40.2950">
    <property type="match status" value="1"/>
</dbReference>
<feature type="region of interest" description="Disordered" evidence="3">
    <location>
        <begin position="25"/>
        <end position="65"/>
    </location>
</feature>
<feature type="disulfide bond" evidence="2">
    <location>
        <begin position="644"/>
        <end position="659"/>
    </location>
</feature>
<feature type="domain" description="Alpha-2-macroglobulin" evidence="5">
    <location>
        <begin position="685"/>
        <end position="728"/>
    </location>
</feature>
<dbReference type="PROSITE" id="PS50068">
    <property type="entry name" value="LDLRA_2"/>
    <property type="match status" value="1"/>
</dbReference>
<evidence type="ECO:0000313" key="7">
    <source>
        <dbReference type="Proteomes" id="UP000324832"/>
    </source>
</evidence>
<accession>A0A5E4QLC6</accession>
<feature type="disulfide bond" evidence="2">
    <location>
        <begin position="632"/>
        <end position="650"/>
    </location>
</feature>
<dbReference type="Gene3D" id="2.20.130.20">
    <property type="match status" value="1"/>
</dbReference>